<reference evidence="3 4" key="1">
    <citation type="submission" date="2024-09" db="EMBL/GenBank/DDBJ databases">
        <title>The Natural Products Discovery Center: Release of the First 8490 Sequenced Strains for Exploring Actinobacteria Biosynthetic Diversity.</title>
        <authorList>
            <person name="Kalkreuter E."/>
            <person name="Kautsar S.A."/>
            <person name="Yang D."/>
            <person name="Bader C.D."/>
            <person name="Teijaro C.N."/>
            <person name="Fluegel L."/>
            <person name="Davis C.M."/>
            <person name="Simpson J.R."/>
            <person name="Lauterbach L."/>
            <person name="Steele A.D."/>
            <person name="Gui C."/>
            <person name="Meng S."/>
            <person name="Li G."/>
            <person name="Viehrig K."/>
            <person name="Ye F."/>
            <person name="Su P."/>
            <person name="Kiefer A.F."/>
            <person name="Nichols A."/>
            <person name="Cepeda A.J."/>
            <person name="Yan W."/>
            <person name="Fan B."/>
            <person name="Jiang Y."/>
            <person name="Adhikari A."/>
            <person name="Zheng C.-J."/>
            <person name="Schuster L."/>
            <person name="Cowan T.M."/>
            <person name="Smanski M.J."/>
            <person name="Chevrette M.G."/>
            <person name="De Carvalho L.P.S."/>
            <person name="Shen B."/>
        </authorList>
    </citation>
    <scope>NUCLEOTIDE SEQUENCE [LARGE SCALE GENOMIC DNA]</scope>
    <source>
        <strain evidence="3 4">NPDC057399</strain>
    </source>
</reference>
<keyword evidence="2" id="KW-1133">Transmembrane helix</keyword>
<feature type="region of interest" description="Disordered" evidence="1">
    <location>
        <begin position="456"/>
        <end position="482"/>
    </location>
</feature>
<keyword evidence="4" id="KW-1185">Reference proteome</keyword>
<evidence type="ECO:0000256" key="1">
    <source>
        <dbReference type="SAM" id="MobiDB-lite"/>
    </source>
</evidence>
<feature type="region of interest" description="Disordered" evidence="1">
    <location>
        <begin position="116"/>
        <end position="259"/>
    </location>
</feature>
<dbReference type="RefSeq" id="WP_381727268.1">
    <property type="nucleotide sequence ID" value="NZ_JBHVBU010000058.1"/>
</dbReference>
<sequence>MATTTTEPDKTAKTTTDSTPTIGDGDQQVKIGIDPQALIDAARAASDAEKKTNKKNNAADDDTTIRAIPALVATTGSATTTAALAAGSTLGPIGLGAVAAGAAVITVGMLVRNHTRANDRNRNGNGRGNTGSGSTGGNARGAAGNTSSLLGSGGGSARRNGRGGSSLGTGSSGSSGGGRRRSGGSVLHNSGTAGTGSKTRKNKSTSGLSAHGTGGHGALKKTKHNSGLGGSHSSKSHGTGKGKGDKKPRPYSSTAVPVGAKAQRGAALLAARKNAAGKGALGTGHGSKGTTRAALKKASGNALKATGRTLMKTPVGKAAKATGRGINKVMGKPARAVWNSRPVQTVRSAARRLGRATRKSLVVRPVRATARALSRLWRRIRPGVGTYAHAVRTGLIGAWSLTCGLLSLLLLFGWKKVKGDGESDDLLAGRITRRVWERLMKRSRARRDATHRAHGLTMTVDDPGNDAKADDKKRWRKKSKEEEAAQAPLIEYLEIDTLPDMDRIAAEYRGIGDGIRSVRTTITIIFNATDRRYPLPKSFRLEVEGLVGALDAAAAYADSMWVQFSRVHAHDLARYDDPRANERLWNVVPDRTRTDGGGVQSRPSNFAVACARMPEVYSEWAPTSPADPVSAFAGVGASIHTIAAAIKRLRDDANESQPVHRSIPDMLNTLAQNLASCASNAERLATVLQAIVDAEVRKMAAASADAATAKK</sequence>
<feature type="region of interest" description="Disordered" evidence="1">
    <location>
        <begin position="1"/>
        <end position="30"/>
    </location>
</feature>
<proteinExistence type="predicted"/>
<evidence type="ECO:0000313" key="3">
    <source>
        <dbReference type="EMBL" id="MFE7965402.1"/>
    </source>
</evidence>
<keyword evidence="2" id="KW-0812">Transmembrane</keyword>
<protein>
    <submittedName>
        <fullName evidence="3">Uncharacterized protein</fullName>
    </submittedName>
</protein>
<keyword evidence="2" id="KW-0472">Membrane</keyword>
<dbReference type="EMBL" id="JBHVBU010000058">
    <property type="protein sequence ID" value="MFE7965402.1"/>
    <property type="molecule type" value="Genomic_DNA"/>
</dbReference>
<feature type="compositionally biased region" description="Gly residues" evidence="1">
    <location>
        <begin position="151"/>
        <end position="177"/>
    </location>
</feature>
<feature type="compositionally biased region" description="Basic and acidic residues" evidence="1">
    <location>
        <begin position="465"/>
        <end position="482"/>
    </location>
</feature>
<gene>
    <name evidence="3" type="ORF">ACFU0X_20600</name>
</gene>
<dbReference type="Proteomes" id="UP001600650">
    <property type="component" value="Unassembled WGS sequence"/>
</dbReference>
<comment type="caution">
    <text evidence="3">The sequence shown here is derived from an EMBL/GenBank/DDBJ whole genome shotgun (WGS) entry which is preliminary data.</text>
</comment>
<accession>A0ABW6JL39</accession>
<name>A0ABW6JL39_STRCE</name>
<organism evidence="3 4">
    <name type="scientific">Streptomyces cellulosae</name>
    <dbReference type="NCBI Taxonomy" id="1968"/>
    <lineage>
        <taxon>Bacteria</taxon>
        <taxon>Bacillati</taxon>
        <taxon>Actinomycetota</taxon>
        <taxon>Actinomycetes</taxon>
        <taxon>Kitasatosporales</taxon>
        <taxon>Streptomycetaceae</taxon>
        <taxon>Streptomyces</taxon>
    </lineage>
</organism>
<feature type="transmembrane region" description="Helical" evidence="2">
    <location>
        <begin position="396"/>
        <end position="414"/>
    </location>
</feature>
<feature type="compositionally biased region" description="Polar residues" evidence="1">
    <location>
        <begin position="187"/>
        <end position="197"/>
    </location>
</feature>
<feature type="compositionally biased region" description="Gly residues" evidence="1">
    <location>
        <begin position="125"/>
        <end position="139"/>
    </location>
</feature>
<feature type="compositionally biased region" description="Low complexity" evidence="1">
    <location>
        <begin position="140"/>
        <end position="150"/>
    </location>
</feature>
<evidence type="ECO:0000313" key="4">
    <source>
        <dbReference type="Proteomes" id="UP001600650"/>
    </source>
</evidence>
<evidence type="ECO:0000256" key="2">
    <source>
        <dbReference type="SAM" id="Phobius"/>
    </source>
</evidence>